<dbReference type="EMBL" id="BAABDM010000003">
    <property type="protein sequence ID" value="GAA4096093.1"/>
    <property type="molecule type" value="Genomic_DNA"/>
</dbReference>
<dbReference type="PANTHER" id="PTHR21624:SF1">
    <property type="entry name" value="ALKYLGLYCEROL MONOOXYGENASE"/>
    <property type="match status" value="1"/>
</dbReference>
<feature type="transmembrane region" description="Helical" evidence="7">
    <location>
        <begin position="84"/>
        <end position="105"/>
    </location>
</feature>
<evidence type="ECO:0000256" key="1">
    <source>
        <dbReference type="ARBA" id="ARBA00004127"/>
    </source>
</evidence>
<reference evidence="10" key="1">
    <citation type="journal article" date="2019" name="Int. J. Syst. Evol. Microbiol.">
        <title>The Global Catalogue of Microorganisms (GCM) 10K type strain sequencing project: providing services to taxonomists for standard genome sequencing and annotation.</title>
        <authorList>
            <consortium name="The Broad Institute Genomics Platform"/>
            <consortium name="The Broad Institute Genome Sequencing Center for Infectious Disease"/>
            <person name="Wu L."/>
            <person name="Ma J."/>
        </authorList>
    </citation>
    <scope>NUCLEOTIDE SEQUENCE [LARGE SCALE GENOMIC DNA]</scope>
    <source>
        <strain evidence="10">JCM 17304</strain>
    </source>
</reference>
<evidence type="ECO:0000256" key="5">
    <source>
        <dbReference type="ARBA" id="ARBA00023098"/>
    </source>
</evidence>
<evidence type="ECO:0000256" key="4">
    <source>
        <dbReference type="ARBA" id="ARBA00023002"/>
    </source>
</evidence>
<evidence type="ECO:0000259" key="8">
    <source>
        <dbReference type="Pfam" id="PF04116"/>
    </source>
</evidence>
<organism evidence="9 10">
    <name type="scientific">Zhongshania borealis</name>
    <dbReference type="NCBI Taxonomy" id="889488"/>
    <lineage>
        <taxon>Bacteria</taxon>
        <taxon>Pseudomonadati</taxon>
        <taxon>Pseudomonadota</taxon>
        <taxon>Gammaproteobacteria</taxon>
        <taxon>Cellvibrionales</taxon>
        <taxon>Spongiibacteraceae</taxon>
        <taxon>Zhongshania</taxon>
    </lineage>
</organism>
<name>A0ABP7WSY7_9GAMM</name>
<accession>A0ABP7WSY7</accession>
<sequence>MQDVLHALFFVTAFGALFLAVIGAEYLYTRKTGQTGVYHPRETLANLAAGFSYKVVDGIAIALFIQAFYLSVYEWGLQWRPEASVLSILALIVFIDFCFFVNHVMMHKVRWFWSGHITHHSSEHMNFSTALRQNFTFALSGSWVLWWLPAALIGFDKDWVLMAIEGNLLYQFFLHTEQVGRLGFLEKFMNTPSHHRVHHGSNPEQIDRNFGGIFIFWDKIYGSFRDEADAGTIKYGVTHMPAKPYNPFYLQVHGWVEMAQDVWRHKDLRILYKHPEWVDEVYPGEVGKTVWQGEKGLAE</sequence>
<dbReference type="PANTHER" id="PTHR21624">
    <property type="entry name" value="STEROL DESATURASE-RELATED PROTEIN"/>
    <property type="match status" value="1"/>
</dbReference>
<feature type="transmembrane region" description="Helical" evidence="7">
    <location>
        <begin position="135"/>
        <end position="155"/>
    </location>
</feature>
<dbReference type="Pfam" id="PF04116">
    <property type="entry name" value="FA_hydroxylase"/>
    <property type="match status" value="1"/>
</dbReference>
<feature type="transmembrane region" description="Helical" evidence="7">
    <location>
        <begin position="7"/>
        <end position="28"/>
    </location>
</feature>
<comment type="subcellular location">
    <subcellularLocation>
        <location evidence="1">Endomembrane system</location>
        <topology evidence="1">Multi-pass membrane protein</topology>
    </subcellularLocation>
</comment>
<evidence type="ECO:0000256" key="6">
    <source>
        <dbReference type="ARBA" id="ARBA00023136"/>
    </source>
</evidence>
<proteinExistence type="predicted"/>
<comment type="caution">
    <text evidence="9">The sequence shown here is derived from an EMBL/GenBank/DDBJ whole genome shotgun (WGS) entry which is preliminary data.</text>
</comment>
<evidence type="ECO:0000313" key="9">
    <source>
        <dbReference type="EMBL" id="GAA4096093.1"/>
    </source>
</evidence>
<feature type="transmembrane region" description="Helical" evidence="7">
    <location>
        <begin position="48"/>
        <end position="72"/>
    </location>
</feature>
<gene>
    <name evidence="9" type="ORF">GCM10022414_20560</name>
</gene>
<evidence type="ECO:0000313" key="10">
    <source>
        <dbReference type="Proteomes" id="UP001500392"/>
    </source>
</evidence>
<keyword evidence="4" id="KW-0560">Oxidoreductase</keyword>
<keyword evidence="3 7" id="KW-1133">Transmembrane helix</keyword>
<keyword evidence="2 7" id="KW-0812">Transmembrane</keyword>
<evidence type="ECO:0000256" key="3">
    <source>
        <dbReference type="ARBA" id="ARBA00022989"/>
    </source>
</evidence>
<evidence type="ECO:0000256" key="2">
    <source>
        <dbReference type="ARBA" id="ARBA00022692"/>
    </source>
</evidence>
<keyword evidence="10" id="KW-1185">Reference proteome</keyword>
<dbReference type="InterPro" id="IPR051689">
    <property type="entry name" value="Sterol_desaturase/TMEM195"/>
</dbReference>
<keyword evidence="5" id="KW-0443">Lipid metabolism</keyword>
<feature type="domain" description="Fatty acid hydroxylase" evidence="8">
    <location>
        <begin position="89"/>
        <end position="222"/>
    </location>
</feature>
<evidence type="ECO:0000256" key="7">
    <source>
        <dbReference type="SAM" id="Phobius"/>
    </source>
</evidence>
<dbReference type="InterPro" id="IPR006694">
    <property type="entry name" value="Fatty_acid_hydroxylase"/>
</dbReference>
<dbReference type="RefSeq" id="WP_344935470.1">
    <property type="nucleotide sequence ID" value="NZ_BAABDM010000003.1"/>
</dbReference>
<keyword evidence="6 7" id="KW-0472">Membrane</keyword>
<dbReference type="Proteomes" id="UP001500392">
    <property type="component" value="Unassembled WGS sequence"/>
</dbReference>
<protein>
    <submittedName>
        <fullName evidence="9">Sterol desaturase family protein</fullName>
    </submittedName>
</protein>